<protein>
    <submittedName>
        <fullName evidence="2">Uncharacterized protein</fullName>
    </submittedName>
</protein>
<feature type="compositionally biased region" description="Basic and acidic residues" evidence="1">
    <location>
        <begin position="21"/>
        <end position="37"/>
    </location>
</feature>
<evidence type="ECO:0000256" key="1">
    <source>
        <dbReference type="SAM" id="MobiDB-lite"/>
    </source>
</evidence>
<accession>J3M6V3</accession>
<proteinExistence type="predicted"/>
<feature type="compositionally biased region" description="Polar residues" evidence="1">
    <location>
        <begin position="40"/>
        <end position="58"/>
    </location>
</feature>
<dbReference type="AlphaFoldDB" id="J3M6V3"/>
<feature type="region of interest" description="Disordered" evidence="1">
    <location>
        <begin position="16"/>
        <end position="66"/>
    </location>
</feature>
<organism evidence="2">
    <name type="scientific">Oryza brachyantha</name>
    <name type="common">malo sina</name>
    <dbReference type="NCBI Taxonomy" id="4533"/>
    <lineage>
        <taxon>Eukaryota</taxon>
        <taxon>Viridiplantae</taxon>
        <taxon>Streptophyta</taxon>
        <taxon>Embryophyta</taxon>
        <taxon>Tracheophyta</taxon>
        <taxon>Spermatophyta</taxon>
        <taxon>Magnoliopsida</taxon>
        <taxon>Liliopsida</taxon>
        <taxon>Poales</taxon>
        <taxon>Poaceae</taxon>
        <taxon>BOP clade</taxon>
        <taxon>Oryzoideae</taxon>
        <taxon>Oryzeae</taxon>
        <taxon>Oryzinae</taxon>
        <taxon>Oryza</taxon>
    </lineage>
</organism>
<dbReference type="EnsemblPlants" id="OB05G23270.1">
    <property type="protein sequence ID" value="OB05G23270.1"/>
    <property type="gene ID" value="OB05G23270"/>
</dbReference>
<reference evidence="2" key="1">
    <citation type="journal article" date="2013" name="Nat. Commun.">
        <title>Whole-genome sequencing of Oryza brachyantha reveals mechanisms underlying Oryza genome evolution.</title>
        <authorList>
            <person name="Chen J."/>
            <person name="Huang Q."/>
            <person name="Gao D."/>
            <person name="Wang J."/>
            <person name="Lang Y."/>
            <person name="Liu T."/>
            <person name="Li B."/>
            <person name="Bai Z."/>
            <person name="Luis Goicoechea J."/>
            <person name="Liang C."/>
            <person name="Chen C."/>
            <person name="Zhang W."/>
            <person name="Sun S."/>
            <person name="Liao Y."/>
            <person name="Zhang X."/>
            <person name="Yang L."/>
            <person name="Song C."/>
            <person name="Wang M."/>
            <person name="Shi J."/>
            <person name="Liu G."/>
            <person name="Liu J."/>
            <person name="Zhou H."/>
            <person name="Zhou W."/>
            <person name="Yu Q."/>
            <person name="An N."/>
            <person name="Chen Y."/>
            <person name="Cai Q."/>
            <person name="Wang B."/>
            <person name="Liu B."/>
            <person name="Min J."/>
            <person name="Huang Y."/>
            <person name="Wu H."/>
            <person name="Li Z."/>
            <person name="Zhang Y."/>
            <person name="Yin Y."/>
            <person name="Song W."/>
            <person name="Jiang J."/>
            <person name="Jackson S.A."/>
            <person name="Wing R.A."/>
            <person name="Wang J."/>
            <person name="Chen M."/>
        </authorList>
    </citation>
    <scope>NUCLEOTIDE SEQUENCE [LARGE SCALE GENOMIC DNA]</scope>
    <source>
        <strain evidence="2">cv. IRGC 101232</strain>
    </source>
</reference>
<sequence>LHGSFGPLKERQLVRLSETSGSDREDGVFLKGVDDVRSPGVNQGNEDVGTSSIIQFLGSSRPPKDG</sequence>
<evidence type="ECO:0000313" key="3">
    <source>
        <dbReference type="Proteomes" id="UP000006038"/>
    </source>
</evidence>
<dbReference type="Gramene" id="OB05G23270.1">
    <property type="protein sequence ID" value="OB05G23270.1"/>
    <property type="gene ID" value="OB05G23270"/>
</dbReference>
<evidence type="ECO:0000313" key="2">
    <source>
        <dbReference type="EnsemblPlants" id="OB05G23270.1"/>
    </source>
</evidence>
<name>J3M6V3_ORYBR</name>
<dbReference type="Proteomes" id="UP000006038">
    <property type="component" value="Chromosome 5"/>
</dbReference>
<reference evidence="2" key="2">
    <citation type="submission" date="2013-04" db="UniProtKB">
        <authorList>
            <consortium name="EnsemblPlants"/>
        </authorList>
    </citation>
    <scope>IDENTIFICATION</scope>
</reference>
<keyword evidence="3" id="KW-1185">Reference proteome</keyword>
<dbReference type="HOGENOM" id="CLU_2838748_0_0_1"/>